<dbReference type="Proteomes" id="UP000288096">
    <property type="component" value="Unassembled WGS sequence"/>
</dbReference>
<gene>
    <name evidence="1" type="ORF">DENIS_2707</name>
</gene>
<dbReference type="SMART" id="SM00938">
    <property type="entry name" value="P-II"/>
    <property type="match status" value="1"/>
</dbReference>
<dbReference type="EMBL" id="BEXT01000001">
    <property type="protein sequence ID" value="GBC61745.1"/>
    <property type="molecule type" value="Genomic_DNA"/>
</dbReference>
<evidence type="ECO:0000313" key="2">
    <source>
        <dbReference type="Proteomes" id="UP000288096"/>
    </source>
</evidence>
<name>A0A401FXQ8_9BACT</name>
<dbReference type="SUPFAM" id="SSF54913">
    <property type="entry name" value="GlnB-like"/>
    <property type="match status" value="1"/>
</dbReference>
<protein>
    <submittedName>
        <fullName evidence="1">P-II family nitrogen regulator</fullName>
    </submittedName>
</protein>
<dbReference type="Pfam" id="PF00543">
    <property type="entry name" value="P-II"/>
    <property type="match status" value="1"/>
</dbReference>
<proteinExistence type="predicted"/>
<reference evidence="2" key="2">
    <citation type="submission" date="2019-01" db="EMBL/GenBank/DDBJ databases">
        <title>Genome sequence of Desulfonema ishimotonii strain Tokyo 01.</title>
        <authorList>
            <person name="Fukui M."/>
        </authorList>
    </citation>
    <scope>NUCLEOTIDE SEQUENCE [LARGE SCALE GENOMIC DNA]</scope>
    <source>
        <strain evidence="2">Tokyo 01</strain>
    </source>
</reference>
<dbReference type="PANTHER" id="PTHR30115:SF11">
    <property type="entry name" value="NITROGEN REGULATORY PROTEIN P-II HOMOLOG"/>
    <property type="match status" value="1"/>
</dbReference>
<dbReference type="PANTHER" id="PTHR30115">
    <property type="entry name" value="NITROGEN REGULATORY PROTEIN P-II"/>
    <property type="match status" value="1"/>
</dbReference>
<reference evidence="2" key="1">
    <citation type="submission" date="2017-11" db="EMBL/GenBank/DDBJ databases">
        <authorList>
            <person name="Watanabe M."/>
            <person name="Kojima H."/>
        </authorList>
    </citation>
    <scope>NUCLEOTIDE SEQUENCE [LARGE SCALE GENOMIC DNA]</scope>
    <source>
        <strain evidence="2">Tokyo 01</strain>
    </source>
</reference>
<dbReference type="PRINTS" id="PR00340">
    <property type="entry name" value="PIIGLNB"/>
</dbReference>
<accession>A0A401FXQ8</accession>
<dbReference type="AlphaFoldDB" id="A0A401FXQ8"/>
<dbReference type="OrthoDB" id="9802729at2"/>
<dbReference type="InterPro" id="IPR002187">
    <property type="entry name" value="N-reg_PII"/>
</dbReference>
<dbReference type="GO" id="GO:0030234">
    <property type="term" value="F:enzyme regulator activity"/>
    <property type="evidence" value="ECO:0007669"/>
    <property type="project" value="InterPro"/>
</dbReference>
<dbReference type="RefSeq" id="WP_124328994.1">
    <property type="nucleotide sequence ID" value="NZ_BEXT01000001.1"/>
</dbReference>
<dbReference type="InterPro" id="IPR011322">
    <property type="entry name" value="N-reg_PII-like_a/b"/>
</dbReference>
<dbReference type="GO" id="GO:0006808">
    <property type="term" value="P:regulation of nitrogen utilization"/>
    <property type="evidence" value="ECO:0007669"/>
    <property type="project" value="InterPro"/>
</dbReference>
<evidence type="ECO:0000313" key="1">
    <source>
        <dbReference type="EMBL" id="GBC61745.1"/>
    </source>
</evidence>
<dbReference type="PROSITE" id="PS51343">
    <property type="entry name" value="PII_GLNB_DOM"/>
    <property type="match status" value="1"/>
</dbReference>
<dbReference type="Gene3D" id="3.30.70.120">
    <property type="match status" value="1"/>
</dbReference>
<dbReference type="GO" id="GO:0005524">
    <property type="term" value="F:ATP binding"/>
    <property type="evidence" value="ECO:0007669"/>
    <property type="project" value="TreeGrafter"/>
</dbReference>
<keyword evidence="2" id="KW-1185">Reference proteome</keyword>
<dbReference type="InterPro" id="IPR015867">
    <property type="entry name" value="N-reg_PII/ATP_PRibTrfase_C"/>
</dbReference>
<organism evidence="1 2">
    <name type="scientific">Desulfonema ishimotonii</name>
    <dbReference type="NCBI Taxonomy" id="45657"/>
    <lineage>
        <taxon>Bacteria</taxon>
        <taxon>Pseudomonadati</taxon>
        <taxon>Thermodesulfobacteriota</taxon>
        <taxon>Desulfobacteria</taxon>
        <taxon>Desulfobacterales</taxon>
        <taxon>Desulfococcaceae</taxon>
        <taxon>Desulfonema</taxon>
    </lineage>
</organism>
<sequence>MKEVIAVVRMNMMNRTKSALSDAGIPSVTARECLGRGKGIVDMQLLEGAEKGYEEAISQLGQSSRMIPKRAMLMVLPDKLVDKAVKTIIGVNQTGKSGDGMIFVMPCADAVLVRTGESGDAVLDDV</sequence>
<dbReference type="GO" id="GO:0005829">
    <property type="term" value="C:cytosol"/>
    <property type="evidence" value="ECO:0007669"/>
    <property type="project" value="TreeGrafter"/>
</dbReference>
<comment type="caution">
    <text evidence="1">The sequence shown here is derived from an EMBL/GenBank/DDBJ whole genome shotgun (WGS) entry which is preliminary data.</text>
</comment>